<feature type="active site" description="Schiff-base intermediate with substrate" evidence="4">
    <location>
        <position position="159"/>
    </location>
</feature>
<keyword evidence="2 3" id="KW-0456">Lyase</keyword>
<feature type="active site" description="Proton donor/acceptor" evidence="4">
    <location>
        <position position="131"/>
    </location>
</feature>
<geneLocation type="plasmid" evidence="6 7">
    <name>unnamed1</name>
</geneLocation>
<protein>
    <submittedName>
        <fullName evidence="6">Dihydrodipicolinate synthase family protein</fullName>
    </submittedName>
</protein>
<evidence type="ECO:0000256" key="4">
    <source>
        <dbReference type="PIRSR" id="PIRSR001365-1"/>
    </source>
</evidence>
<dbReference type="GO" id="GO:0005829">
    <property type="term" value="C:cytosol"/>
    <property type="evidence" value="ECO:0007669"/>
    <property type="project" value="TreeGrafter"/>
</dbReference>
<dbReference type="InterPro" id="IPR013785">
    <property type="entry name" value="Aldolase_TIM"/>
</dbReference>
<dbReference type="SUPFAM" id="SSF51569">
    <property type="entry name" value="Aldolase"/>
    <property type="match status" value="1"/>
</dbReference>
<dbReference type="Proteomes" id="UP000319411">
    <property type="component" value="Plasmid unnamed1"/>
</dbReference>
<dbReference type="PANTHER" id="PTHR12128:SF66">
    <property type="entry name" value="4-HYDROXY-2-OXOGLUTARATE ALDOLASE, MITOCHONDRIAL"/>
    <property type="match status" value="1"/>
</dbReference>
<dbReference type="RefSeq" id="WP_145891385.1">
    <property type="nucleotide sequence ID" value="NZ_CP032703.1"/>
</dbReference>
<accession>A0A518XIS2</accession>
<dbReference type="InterPro" id="IPR002220">
    <property type="entry name" value="DapA-like"/>
</dbReference>
<evidence type="ECO:0000313" key="7">
    <source>
        <dbReference type="Proteomes" id="UP000319411"/>
    </source>
</evidence>
<evidence type="ECO:0000256" key="2">
    <source>
        <dbReference type="ARBA" id="ARBA00023239"/>
    </source>
</evidence>
<dbReference type="PANTHER" id="PTHR12128">
    <property type="entry name" value="DIHYDRODIPICOLINATE SYNTHASE"/>
    <property type="match status" value="1"/>
</dbReference>
<dbReference type="Gene3D" id="3.20.20.70">
    <property type="entry name" value="Aldolase class I"/>
    <property type="match status" value="1"/>
</dbReference>
<comment type="similarity">
    <text evidence="1 3">Belongs to the DapA family.</text>
</comment>
<keyword evidence="7" id="KW-1185">Reference proteome</keyword>
<dbReference type="SMART" id="SM01130">
    <property type="entry name" value="DHDPS"/>
    <property type="match status" value="1"/>
</dbReference>
<reference evidence="6 7" key="1">
    <citation type="submission" date="2018-10" db="EMBL/GenBank/DDBJ databases">
        <title>Genome Sequencing of Pantoea dispersa DSM 32899.</title>
        <authorList>
            <person name="Nawrath M."/>
            <person name="Ottenheim C."/>
            <person name="Wilm A."/>
            <person name="Zimmermann W."/>
            <person name="Wu J.C."/>
        </authorList>
    </citation>
    <scope>NUCLEOTIDE SEQUENCE [LARGE SCALE GENOMIC DNA]</scope>
    <source>
        <strain evidence="6 7">DSM 32899</strain>
        <plasmid evidence="6 7">unnamed1</plasmid>
    </source>
</reference>
<dbReference type="OrthoDB" id="199953at2"/>
<name>A0A518XIS2_9GAMM</name>
<evidence type="ECO:0000313" key="6">
    <source>
        <dbReference type="EMBL" id="QDY44091.1"/>
    </source>
</evidence>
<dbReference type="KEGG" id="pdis:D8B20_19455"/>
<dbReference type="Pfam" id="PF00701">
    <property type="entry name" value="DHDPS"/>
    <property type="match status" value="1"/>
</dbReference>
<dbReference type="PRINTS" id="PR00146">
    <property type="entry name" value="DHPICSNTHASE"/>
</dbReference>
<dbReference type="CDD" id="cd00408">
    <property type="entry name" value="DHDPS-like"/>
    <property type="match status" value="1"/>
</dbReference>
<dbReference type="PIRSF" id="PIRSF001365">
    <property type="entry name" value="DHDPS"/>
    <property type="match status" value="1"/>
</dbReference>
<gene>
    <name evidence="6" type="ORF">D8B20_19455</name>
</gene>
<organism evidence="6 7">
    <name type="scientific">Candidatus Pantoea soli</name>
    <dbReference type="NCBI Taxonomy" id="3098669"/>
    <lineage>
        <taxon>Bacteria</taxon>
        <taxon>Pseudomonadati</taxon>
        <taxon>Pseudomonadota</taxon>
        <taxon>Gammaproteobacteria</taxon>
        <taxon>Enterobacterales</taxon>
        <taxon>Erwiniaceae</taxon>
        <taxon>Pantoea</taxon>
    </lineage>
</organism>
<sequence length="297" mass="31458">MFTGLSAFPLTPVSAAGFDERGFIRLLARITAAGADSIGVLGSTGCYAYFTRKQRRHIAEVAKAHAGEIPIMVCVGAVSTDKVLRLAEDAQAAGAQALLLPPVSYQPLYEEEVFELFSTLSQHVSVPVCLYDNPRTTGFTFSDALYARIASLPFIRSVKMPGLSSSPAEVQARIRQLKALLPATMTLGISGDASAGVGLNAGCDVWYSVCGGLFPQAAKAITDAAQQNDTARVRQLSEQLNPLWALFSKHGGSIRVMAAAAGVLGLTAADCLPRPLRPLSARDTEEVATVIRHLGLQ</sequence>
<feature type="binding site" evidence="5">
    <location>
        <position position="44"/>
    </location>
    <ligand>
        <name>pyruvate</name>
        <dbReference type="ChEBI" id="CHEBI:15361"/>
    </ligand>
</feature>
<evidence type="ECO:0000256" key="1">
    <source>
        <dbReference type="ARBA" id="ARBA00007592"/>
    </source>
</evidence>
<evidence type="ECO:0000256" key="3">
    <source>
        <dbReference type="PIRNR" id="PIRNR001365"/>
    </source>
</evidence>
<dbReference type="GO" id="GO:0008840">
    <property type="term" value="F:4-hydroxy-tetrahydrodipicolinate synthase activity"/>
    <property type="evidence" value="ECO:0007669"/>
    <property type="project" value="TreeGrafter"/>
</dbReference>
<evidence type="ECO:0000256" key="5">
    <source>
        <dbReference type="PIRSR" id="PIRSR001365-2"/>
    </source>
</evidence>
<proteinExistence type="inferred from homology"/>
<dbReference type="EMBL" id="CP032703">
    <property type="protein sequence ID" value="QDY44091.1"/>
    <property type="molecule type" value="Genomic_DNA"/>
</dbReference>
<dbReference type="AlphaFoldDB" id="A0A518XIS2"/>
<keyword evidence="6" id="KW-0614">Plasmid</keyword>